<dbReference type="EMBL" id="MN739922">
    <property type="protein sequence ID" value="QHT77889.1"/>
    <property type="molecule type" value="Genomic_DNA"/>
</dbReference>
<feature type="transmembrane region" description="Helical" evidence="2">
    <location>
        <begin position="283"/>
        <end position="310"/>
    </location>
</feature>
<evidence type="ECO:0000256" key="1">
    <source>
        <dbReference type="SAM" id="MobiDB-lite"/>
    </source>
</evidence>
<keyword evidence="2" id="KW-1133">Transmembrane helix</keyword>
<feature type="transmembrane region" description="Helical" evidence="2">
    <location>
        <begin position="344"/>
        <end position="363"/>
    </location>
</feature>
<feature type="transmembrane region" description="Helical" evidence="2">
    <location>
        <begin position="243"/>
        <end position="262"/>
    </location>
</feature>
<reference evidence="3" key="1">
    <citation type="journal article" date="2020" name="Nature">
        <title>Giant virus diversity and host interactions through global metagenomics.</title>
        <authorList>
            <person name="Schulz F."/>
            <person name="Roux S."/>
            <person name="Paez-Espino D."/>
            <person name="Jungbluth S."/>
            <person name="Walsh D.A."/>
            <person name="Denef V.J."/>
            <person name="McMahon K.D."/>
            <person name="Konstantinidis K.T."/>
            <person name="Eloe-Fadrosh E.A."/>
            <person name="Kyrpides N.C."/>
            <person name="Woyke T."/>
        </authorList>
    </citation>
    <scope>NUCLEOTIDE SEQUENCE</scope>
    <source>
        <strain evidence="3">GVMAG-M-3300023179-90</strain>
    </source>
</reference>
<feature type="transmembrane region" description="Helical" evidence="2">
    <location>
        <begin position="449"/>
        <end position="467"/>
    </location>
</feature>
<keyword evidence="2" id="KW-0472">Membrane</keyword>
<feature type="transmembrane region" description="Helical" evidence="2">
    <location>
        <begin position="176"/>
        <end position="201"/>
    </location>
</feature>
<feature type="transmembrane region" description="Helical" evidence="2">
    <location>
        <begin position="369"/>
        <end position="390"/>
    </location>
</feature>
<evidence type="ECO:0000256" key="2">
    <source>
        <dbReference type="SAM" id="Phobius"/>
    </source>
</evidence>
<organism evidence="3">
    <name type="scientific">viral metagenome</name>
    <dbReference type="NCBI Taxonomy" id="1070528"/>
    <lineage>
        <taxon>unclassified sequences</taxon>
        <taxon>metagenomes</taxon>
        <taxon>organismal metagenomes</taxon>
    </lineage>
</organism>
<dbReference type="AlphaFoldDB" id="A0A6C0HBK4"/>
<feature type="transmembrane region" description="Helical" evidence="2">
    <location>
        <begin position="316"/>
        <end position="332"/>
    </location>
</feature>
<accession>A0A6C0HBK4</accession>
<feature type="transmembrane region" description="Helical" evidence="2">
    <location>
        <begin position="479"/>
        <end position="500"/>
    </location>
</feature>
<keyword evidence="2" id="KW-0812">Transmembrane</keyword>
<protein>
    <submittedName>
        <fullName evidence="3">Uncharacterized protein</fullName>
    </submittedName>
</protein>
<feature type="region of interest" description="Disordered" evidence="1">
    <location>
        <begin position="602"/>
        <end position="623"/>
    </location>
</feature>
<proteinExistence type="predicted"/>
<name>A0A6C0HBK4_9ZZZZ</name>
<evidence type="ECO:0000313" key="3">
    <source>
        <dbReference type="EMBL" id="QHT77889.1"/>
    </source>
</evidence>
<sequence length="656" mass="75476">MENEKSIWNKTIFSETPNRYDDNFQIMNMKQKIKKIKKPKIKKENYKNIEELENIYDIPSSSPPPKIVEGLRSKSTNDDLDPNFLGLPDKDFDGIDTPDKGNKDDPRVAVINILNKLYEQINKFNYTIALYIAKILSIADSNENNVSELLRKGANSRKLNQKQKDSKNDILIIQKYVGLFESVLVAFFATYNWFYIMFYYYTNQDKENNIVNDEKVGCRVDVPKLSSYYIQEQIHQRADFLSIFYAFVNFFFIFALAFVEYLQSFMMKIIPDNLRSLLNYKGCFVGVFLLLIVFFFKFNVFIYNFLIAVLKGDTKNITVSLMYFFLLIIYFFGNYNMGLLPKTLSYTVNSFMGFILSPITGFITAFLRFIIVMLISVPLGAVACMLYMLINSLFGIMMNVNIFKYFGTFVRINEFIKHNNDPLANVPKSTEDEIIYKVKSSYNNLIDFIYKYVFFIAYIVILVIAIIDYNNNITNSQLKFRLIIFSAIVIFIMLIAMLGISSIKNFMVDESGNPVYDESGKPIVVNESTEPTAKKTNKECNDDTDEDYSFNNVMNTVVDNIFTKFANSNATSKIPKFDENIMTSGVPDLNRVLSNATDILHMQNNGNKKNNVQPSTSPLQDTSTKNAASNIANVASSFINKFANRNEKNKIPNLHP</sequence>